<dbReference type="Pfam" id="PF20622">
    <property type="entry name" value="Big_15"/>
    <property type="match status" value="6"/>
</dbReference>
<keyword evidence="5" id="KW-1185">Reference proteome</keyword>
<organism evidence="4 5">
    <name type="scientific">Listeria grandensis FSL F6-0971</name>
    <dbReference type="NCBI Taxonomy" id="1265819"/>
    <lineage>
        <taxon>Bacteria</taxon>
        <taxon>Bacillati</taxon>
        <taxon>Bacillota</taxon>
        <taxon>Bacilli</taxon>
        <taxon>Bacillales</taxon>
        <taxon>Listeriaceae</taxon>
        <taxon>Listeria</taxon>
    </lineage>
</organism>
<feature type="domain" description="Bacterial Ig" evidence="3">
    <location>
        <begin position="355"/>
        <end position="430"/>
    </location>
</feature>
<feature type="signal peptide" evidence="1">
    <location>
        <begin position="1"/>
        <end position="28"/>
    </location>
</feature>
<dbReference type="InterPro" id="IPR046746">
    <property type="entry name" value="Big_15"/>
</dbReference>
<protein>
    <submittedName>
        <fullName evidence="4">Lipoprotein</fullName>
    </submittedName>
</protein>
<reference evidence="4 5" key="1">
    <citation type="journal article" date="2014" name="Int. J. Syst. Evol. Microbiol.">
        <title>Listeria floridensis sp. nov., Listeria aquatica sp. nov., Listeria cornellensis sp. nov., Listeria riparia sp. nov. and Listeria grandensis sp. nov., from agricultural and natural environments.</title>
        <authorList>
            <person name="den Bakker H.C."/>
            <person name="Warchocki S."/>
            <person name="Wright E.M."/>
            <person name="Allred A.F."/>
            <person name="Ahlstrom C."/>
            <person name="Manuel C.S."/>
            <person name="Stasiewicz M.J."/>
            <person name="Burrell A."/>
            <person name="Roof S."/>
            <person name="Strawn L."/>
            <person name="Fortes E.D."/>
            <person name="Nightingale K.K."/>
            <person name="Kephart D."/>
            <person name="Wiedmann M."/>
        </authorList>
    </citation>
    <scope>NUCLEOTIDE SEQUENCE [LARGE SCALE GENOMIC DNA]</scope>
    <source>
        <strain evidence="5">FSL F6-971</strain>
    </source>
</reference>
<dbReference type="EMBL" id="AODD01000036">
    <property type="protein sequence ID" value="EUJ18227.1"/>
    <property type="molecule type" value="Genomic_DNA"/>
</dbReference>
<gene>
    <name evidence="4" type="ORF">PGRAN_15837</name>
</gene>
<keyword evidence="4" id="KW-0449">Lipoprotein</keyword>
<dbReference type="InterPro" id="IPR013783">
    <property type="entry name" value="Ig-like_fold"/>
</dbReference>
<evidence type="ECO:0000313" key="4">
    <source>
        <dbReference type="EMBL" id="EUJ18227.1"/>
    </source>
</evidence>
<dbReference type="STRING" id="1265819.PGRAN_15837"/>
<evidence type="ECO:0000259" key="3">
    <source>
        <dbReference type="Pfam" id="PF20622"/>
    </source>
</evidence>
<feature type="domain" description="Bacterial Ig" evidence="3">
    <location>
        <begin position="609"/>
        <end position="691"/>
    </location>
</feature>
<evidence type="ECO:0000259" key="2">
    <source>
        <dbReference type="Pfam" id="PF16403"/>
    </source>
</evidence>
<sequence length="777" mass="83276">MKMKKKWLVVAMATVMTVGQLLPTFVEAAKAPLEANENVVETTKQEAKTTAIPEFPQKATTFDELARESRTSYTIQSIDNAAVAYNSANKKFEHKLSGRVSNAGFFNLQPRTSTYSFNATYYFSNGAAPITVSLNKGALHAPEEVIVTGTEIFLAMTYFDNPASYAVATLDINGKRVSEKTAVFNTPTNVTPTITSDNQTVTVGDTFDPMKNVSATDFDGKPLTVRVKSSNVNTSQVGTYSVVYETTGKIQTVTKTITVTVVAPENRIIALDTFMLNESTAITGTYAGNISQVSLSVNGVEGFKQSVSNGNIQLTAVNTIKSKDDTVVVNAYDILGNLVDSKPLTVNEREQTGAITQLDNYMVKQDRYVTGRYSGDVALISLTINGVEQTRVSVTNGTINYYVWGLISNVSDTVVVNAYDKNGQILDRKSPVLTTYESVGSITKLDNFSVGADRYVTGNYAGDVARIGLEVNGTELGRIGVTGGAFQYYTPTAISSLGDTVWVNAYDSNNKLLDRKQVTLVDSARITKIDNYVVGADSRVNGTYTGDITHVRLEVNGILQARIPVVDGAFSYWARELITAPTDKVNVIAYDKTGVTVDTKPVTIAASTGSLTSNVFTLGDSRVTGTYTGSISRINIEVNGLTGGSIPVDGSGNFSYWIGNLGVASTSDVIYVIGTDIFGKEVLRQKVTINQGEAGTVSVNNFVLGSASVVSGTYSGDVTHIRLEVNGELQGRIPVSGGIISYWARDLITATTDNVRIIAYNGAGGIVAEETVTVVPR</sequence>
<dbReference type="Proteomes" id="UP000019253">
    <property type="component" value="Unassembled WGS sequence"/>
</dbReference>
<dbReference type="InterPro" id="IPR032179">
    <property type="entry name" value="Cry22Aa_Ig-like"/>
</dbReference>
<dbReference type="Pfam" id="PF16403">
    <property type="entry name" value="Bact_surface_Ig-like"/>
    <property type="match status" value="1"/>
</dbReference>
<evidence type="ECO:0000313" key="5">
    <source>
        <dbReference type="Proteomes" id="UP000019253"/>
    </source>
</evidence>
<name>W7AX48_9LIST</name>
<feature type="domain" description="Bacterial Ig" evidence="3">
    <location>
        <begin position="440"/>
        <end position="521"/>
    </location>
</feature>
<feature type="chain" id="PRO_5004891064" evidence="1">
    <location>
        <begin position="29"/>
        <end position="777"/>
    </location>
</feature>
<feature type="domain" description="Bacterial Ig" evidence="3">
    <location>
        <begin position="529"/>
        <end position="605"/>
    </location>
</feature>
<dbReference type="PATRIC" id="fig|1265819.5.peg.3154"/>
<keyword evidence="1" id="KW-0732">Signal</keyword>
<evidence type="ECO:0000256" key="1">
    <source>
        <dbReference type="SAM" id="SignalP"/>
    </source>
</evidence>
<comment type="caution">
    <text evidence="4">The sequence shown here is derived from an EMBL/GenBank/DDBJ whole genome shotgun (WGS) entry which is preliminary data.</text>
</comment>
<dbReference type="AlphaFoldDB" id="W7AX48"/>
<feature type="domain" description="Bacterial Ig" evidence="3">
    <location>
        <begin position="269"/>
        <end position="347"/>
    </location>
</feature>
<proteinExistence type="predicted"/>
<feature type="domain" description="Bacterial Ig" evidence="3">
    <location>
        <begin position="695"/>
        <end position="775"/>
    </location>
</feature>
<dbReference type="Gene3D" id="2.60.40.10">
    <property type="entry name" value="Immunoglobulins"/>
    <property type="match status" value="1"/>
</dbReference>
<feature type="domain" description="Pesticidal crystal protein Cry22Aa Ig-like" evidence="2">
    <location>
        <begin position="197"/>
        <end position="259"/>
    </location>
</feature>
<accession>W7AX48</accession>